<evidence type="ECO:0000313" key="1">
    <source>
        <dbReference type="EMBL" id="KAH6660748.1"/>
    </source>
</evidence>
<sequence>MNRPPFMTTKYVEARLEGENFEKEKRRPTRKPHRRGFKVSLTSFLLLRMPKFLMCGRDGDSILRQNLDSEDIRMWLTSEEELARLRILFIDATKELPDLLPVAESLLRDTLDIIGVNPRFTENLSRQHMPGKNIHSTRDGSTRHELWHTAYLRIEGNHNRSQSATQTLQLTRQYLTGRDTICGLTAYLKNSGNRAGTGCMTYMIWRCSRNIEASSFSTSSGEAGQKLLGHMMSGTHSRQKISYYTRISS</sequence>
<accession>A0A9P8UYM1</accession>
<organism evidence="1 2">
    <name type="scientific">Truncatella angustata</name>
    <dbReference type="NCBI Taxonomy" id="152316"/>
    <lineage>
        <taxon>Eukaryota</taxon>
        <taxon>Fungi</taxon>
        <taxon>Dikarya</taxon>
        <taxon>Ascomycota</taxon>
        <taxon>Pezizomycotina</taxon>
        <taxon>Sordariomycetes</taxon>
        <taxon>Xylariomycetidae</taxon>
        <taxon>Amphisphaeriales</taxon>
        <taxon>Sporocadaceae</taxon>
        <taxon>Truncatella</taxon>
    </lineage>
</organism>
<dbReference type="EMBL" id="JAGPXC010000001">
    <property type="protein sequence ID" value="KAH6660748.1"/>
    <property type="molecule type" value="Genomic_DNA"/>
</dbReference>
<gene>
    <name evidence="1" type="ORF">BKA67DRAFT_667668</name>
</gene>
<dbReference type="OrthoDB" id="5392974at2759"/>
<dbReference type="AlphaFoldDB" id="A0A9P8UYM1"/>
<evidence type="ECO:0000313" key="2">
    <source>
        <dbReference type="Proteomes" id="UP000758603"/>
    </source>
</evidence>
<keyword evidence="2" id="KW-1185">Reference proteome</keyword>
<comment type="caution">
    <text evidence="1">The sequence shown here is derived from an EMBL/GenBank/DDBJ whole genome shotgun (WGS) entry which is preliminary data.</text>
</comment>
<dbReference type="GeneID" id="70137512"/>
<dbReference type="Proteomes" id="UP000758603">
    <property type="component" value="Unassembled WGS sequence"/>
</dbReference>
<reference evidence="1" key="1">
    <citation type="journal article" date="2021" name="Nat. Commun.">
        <title>Genetic determinants of endophytism in the Arabidopsis root mycobiome.</title>
        <authorList>
            <person name="Mesny F."/>
            <person name="Miyauchi S."/>
            <person name="Thiergart T."/>
            <person name="Pickel B."/>
            <person name="Atanasova L."/>
            <person name="Karlsson M."/>
            <person name="Huettel B."/>
            <person name="Barry K.W."/>
            <person name="Haridas S."/>
            <person name="Chen C."/>
            <person name="Bauer D."/>
            <person name="Andreopoulos W."/>
            <person name="Pangilinan J."/>
            <person name="LaButti K."/>
            <person name="Riley R."/>
            <person name="Lipzen A."/>
            <person name="Clum A."/>
            <person name="Drula E."/>
            <person name="Henrissat B."/>
            <person name="Kohler A."/>
            <person name="Grigoriev I.V."/>
            <person name="Martin F.M."/>
            <person name="Hacquard S."/>
        </authorList>
    </citation>
    <scope>NUCLEOTIDE SEQUENCE</scope>
    <source>
        <strain evidence="1">MPI-SDFR-AT-0073</strain>
    </source>
</reference>
<dbReference type="RefSeq" id="XP_045964879.1">
    <property type="nucleotide sequence ID" value="XM_046108621.1"/>
</dbReference>
<protein>
    <submittedName>
        <fullName evidence="1">Uncharacterized protein</fullName>
    </submittedName>
</protein>
<name>A0A9P8UYM1_9PEZI</name>
<proteinExistence type="predicted"/>